<keyword evidence="4" id="KW-0143">Chaperone</keyword>
<evidence type="ECO:0000256" key="4">
    <source>
        <dbReference type="ARBA" id="ARBA00023186"/>
    </source>
</evidence>
<feature type="domain" description="J" evidence="7">
    <location>
        <begin position="12"/>
        <end position="71"/>
    </location>
</feature>
<feature type="region of interest" description="Disordered" evidence="6">
    <location>
        <begin position="265"/>
        <end position="352"/>
    </location>
</feature>
<evidence type="ECO:0000256" key="3">
    <source>
        <dbReference type="ARBA" id="ARBA00023139"/>
    </source>
</evidence>
<keyword evidence="5" id="KW-0449">Lipoprotein</keyword>
<dbReference type="GO" id="GO:0016020">
    <property type="term" value="C:membrane"/>
    <property type="evidence" value="ECO:0007669"/>
    <property type="project" value="UniProtKB-SubCell"/>
</dbReference>
<feature type="compositionally biased region" description="Basic residues" evidence="6">
    <location>
        <begin position="153"/>
        <end position="170"/>
    </location>
</feature>
<organism evidence="8 9">
    <name type="scientific">Strongylocentrotus purpuratus</name>
    <name type="common">Purple sea urchin</name>
    <dbReference type="NCBI Taxonomy" id="7668"/>
    <lineage>
        <taxon>Eukaryota</taxon>
        <taxon>Metazoa</taxon>
        <taxon>Echinodermata</taxon>
        <taxon>Eleutherozoa</taxon>
        <taxon>Echinozoa</taxon>
        <taxon>Echinoidea</taxon>
        <taxon>Euechinoidea</taxon>
        <taxon>Echinacea</taxon>
        <taxon>Camarodonta</taxon>
        <taxon>Echinidea</taxon>
        <taxon>Strongylocentrotidae</taxon>
        <taxon>Strongylocentrotus</taxon>
    </lineage>
</organism>
<reference evidence="8" key="2">
    <citation type="submission" date="2021-01" db="UniProtKB">
        <authorList>
            <consortium name="EnsemblMetazoa"/>
        </authorList>
    </citation>
    <scope>IDENTIFICATION</scope>
</reference>
<keyword evidence="9" id="KW-1185">Reference proteome</keyword>
<feature type="compositionally biased region" description="Low complexity" evidence="6">
    <location>
        <begin position="302"/>
        <end position="317"/>
    </location>
</feature>
<evidence type="ECO:0000256" key="2">
    <source>
        <dbReference type="ARBA" id="ARBA00023136"/>
    </source>
</evidence>
<evidence type="ECO:0000256" key="6">
    <source>
        <dbReference type="SAM" id="MobiDB-lite"/>
    </source>
</evidence>
<keyword evidence="2" id="KW-0472">Membrane</keyword>
<dbReference type="OrthoDB" id="376357at2759"/>
<dbReference type="GeneID" id="100893833"/>
<proteinExistence type="predicted"/>
<name>A0A7M7GPI1_STRPU</name>
<evidence type="ECO:0000259" key="7">
    <source>
        <dbReference type="PROSITE" id="PS50076"/>
    </source>
</evidence>
<feature type="compositionally biased region" description="Acidic residues" evidence="6">
    <location>
        <begin position="291"/>
        <end position="301"/>
    </location>
</feature>
<dbReference type="AlphaFoldDB" id="A0A7M7GPI1"/>
<keyword evidence="3" id="KW-0564">Palmitate</keyword>
<feature type="compositionally biased region" description="Polar residues" evidence="6">
    <location>
        <begin position="267"/>
        <end position="283"/>
    </location>
</feature>
<dbReference type="PRINTS" id="PR00625">
    <property type="entry name" value="JDOMAIN"/>
</dbReference>
<evidence type="ECO:0000313" key="9">
    <source>
        <dbReference type="Proteomes" id="UP000007110"/>
    </source>
</evidence>
<dbReference type="KEGG" id="spu:100893833"/>
<dbReference type="InterPro" id="IPR051434">
    <property type="entry name" value="DnaJ_C_subfamily_member5"/>
</dbReference>
<dbReference type="PANTHER" id="PTHR44027:SF7">
    <property type="entry name" value="DNAJ HOMOLOG SUBFAMILY C MEMBER 5 HOMOLOG"/>
    <property type="match status" value="1"/>
</dbReference>
<dbReference type="InterPro" id="IPR036869">
    <property type="entry name" value="J_dom_sf"/>
</dbReference>
<dbReference type="PANTHER" id="PTHR44027">
    <property type="entry name" value="DNAJ HOMOLOG SUBFAMILY C MEMBER 5 HOMOLOG"/>
    <property type="match status" value="1"/>
</dbReference>
<dbReference type="InParanoid" id="A0A7M7GPI1"/>
<evidence type="ECO:0000313" key="8">
    <source>
        <dbReference type="EnsemblMetazoa" id="XP_003725839"/>
    </source>
</evidence>
<protein>
    <recommendedName>
        <fullName evidence="7">J domain-containing protein</fullName>
    </recommendedName>
</protein>
<accession>A0A7M7GPI1</accession>
<feature type="compositionally biased region" description="Basic and acidic residues" evidence="6">
    <location>
        <begin position="342"/>
        <end position="352"/>
    </location>
</feature>
<evidence type="ECO:0000256" key="5">
    <source>
        <dbReference type="ARBA" id="ARBA00023288"/>
    </source>
</evidence>
<feature type="compositionally biased region" description="Basic and acidic residues" evidence="6">
    <location>
        <begin position="193"/>
        <end position="206"/>
    </location>
</feature>
<dbReference type="Proteomes" id="UP000007110">
    <property type="component" value="Unassembled WGS sequence"/>
</dbReference>
<dbReference type="SUPFAM" id="SSF46565">
    <property type="entry name" value="Chaperone J-domain"/>
    <property type="match status" value="1"/>
</dbReference>
<dbReference type="PROSITE" id="PS50076">
    <property type="entry name" value="DNAJ_2"/>
    <property type="match status" value="1"/>
</dbReference>
<dbReference type="GO" id="GO:0005737">
    <property type="term" value="C:cytoplasm"/>
    <property type="evidence" value="ECO:0007669"/>
    <property type="project" value="UniProtKB-ARBA"/>
</dbReference>
<dbReference type="SMART" id="SM00271">
    <property type="entry name" value="DnaJ"/>
    <property type="match status" value="1"/>
</dbReference>
<comment type="subcellular location">
    <subcellularLocation>
        <location evidence="1">Membrane</location>
        <topology evidence="1">Lipid-anchor</topology>
    </subcellularLocation>
</comment>
<dbReference type="InterPro" id="IPR001623">
    <property type="entry name" value="DnaJ_domain"/>
</dbReference>
<dbReference type="Pfam" id="PF00226">
    <property type="entry name" value="DnaJ"/>
    <property type="match status" value="1"/>
</dbReference>
<sequence>MFLPRTSKASVSLYVSLGVTQNASQDDIKSAYKLLHIKYTKTGAKRKLKEVEKAYSILGDPSKRAMYDKHGSVKWWAKIQKPFSPEAMDKQGPVMKGLLTFCFTTTCCCFCYCCHHCCGTCQSPTCDHDDDEIYIRTNFPEYLTQGSTSSTFFRRRQHKEIKQAARRRRRDNLFAKRGQQKSEDNSEQDEQECEVKGDDANEKTDGNDNPIKRTNRSLISKDSGYDLGVDNNGYVNDLDGVSINDSEGFGEEIELDQASIEVHEIENQGNSVDQGNSPSSDTSNDLKESNLDEIENQENSEQENSSSSETSNDLTESNVDEIENQENSDQENSPSPSSDISNDVKDCSLDCL</sequence>
<dbReference type="Gene3D" id="1.10.287.110">
    <property type="entry name" value="DnaJ domain"/>
    <property type="match status" value="1"/>
</dbReference>
<feature type="region of interest" description="Disordered" evidence="6">
    <location>
        <begin position="153"/>
        <end position="229"/>
    </location>
</feature>
<dbReference type="EnsemblMetazoa" id="XM_003725791">
    <property type="protein sequence ID" value="XP_003725839"/>
    <property type="gene ID" value="LOC100893833"/>
</dbReference>
<evidence type="ECO:0000256" key="1">
    <source>
        <dbReference type="ARBA" id="ARBA00004635"/>
    </source>
</evidence>
<feature type="compositionally biased region" description="Acidic residues" evidence="6">
    <location>
        <begin position="318"/>
        <end position="329"/>
    </location>
</feature>
<dbReference type="RefSeq" id="XP_003725839.1">
    <property type="nucleotide sequence ID" value="XM_003725791.3"/>
</dbReference>
<feature type="compositionally biased region" description="Low complexity" evidence="6">
    <location>
        <begin position="332"/>
        <end position="341"/>
    </location>
</feature>
<reference evidence="9" key="1">
    <citation type="submission" date="2015-02" db="EMBL/GenBank/DDBJ databases">
        <title>Genome sequencing for Strongylocentrotus purpuratus.</title>
        <authorList>
            <person name="Murali S."/>
            <person name="Liu Y."/>
            <person name="Vee V."/>
            <person name="English A."/>
            <person name="Wang M."/>
            <person name="Skinner E."/>
            <person name="Han Y."/>
            <person name="Muzny D.M."/>
            <person name="Worley K.C."/>
            <person name="Gibbs R.A."/>
        </authorList>
    </citation>
    <scope>NUCLEOTIDE SEQUENCE</scope>
</reference>
<dbReference type="CDD" id="cd06257">
    <property type="entry name" value="DnaJ"/>
    <property type="match status" value="1"/>
</dbReference>